<reference evidence="2" key="1">
    <citation type="submission" date="2016-01" db="EMBL/GenBank/DDBJ databases">
        <authorList>
            <person name="Regsiter A."/>
            <person name="william w."/>
        </authorList>
    </citation>
    <scope>NUCLEOTIDE SEQUENCE [LARGE SCALE GENOMIC DNA]</scope>
    <source>
        <strain evidence="2">CFBP 6623</strain>
    </source>
</reference>
<dbReference type="PANTHER" id="PTHR36436:SF6">
    <property type="entry name" value="SLL5081 PROTEIN"/>
    <property type="match status" value="1"/>
</dbReference>
<gene>
    <name evidence="1" type="ORF">AGR3A_Lc180113</name>
</gene>
<name>A0A1S7S280_9HYPH</name>
<evidence type="ECO:0008006" key="3">
    <source>
        <dbReference type="Google" id="ProtNLM"/>
    </source>
</evidence>
<dbReference type="InterPro" id="IPR015315">
    <property type="entry name" value="DUF1963"/>
</dbReference>
<dbReference type="Pfam" id="PF09234">
    <property type="entry name" value="DUF1963"/>
    <property type="match status" value="1"/>
</dbReference>
<sequence>MTAFADLLSIQRACNTLNLDTALSRALVNTARPTIWLRHGDPVDDAALTAGVSKVGGEPDLPPRIAWPTRPALADPNGTAKRLRAMLTNRPGGDDVAQCVEFVIEHLAHETPMAFLAQMNLSVMANEPGFDPSLPDRGMLWAFNDPFADWYGMQSPSGGISLVWSDAGGLERRTTPQVVREAWQNGVSDYGSRMSEPWEADVKAEPLTPVSGWSITPRLSRHAYIDLADERFEMKEGGGDQLGGWEEPIQQKMHGEVELISTGEAGSEQAYAESVLSAGERWRHVLTINAETYLWRLMPTWGDGAMFMFVDEEELEARRFDKAVGTSQFT</sequence>
<dbReference type="RefSeq" id="WP_080843137.1">
    <property type="nucleotide sequence ID" value="NZ_LT009724.1"/>
</dbReference>
<proteinExistence type="predicted"/>
<dbReference type="Proteomes" id="UP000191988">
    <property type="component" value="Unassembled WGS sequence"/>
</dbReference>
<dbReference type="EMBL" id="FBWK01000054">
    <property type="protein sequence ID" value="CUX61512.1"/>
    <property type="molecule type" value="Genomic_DNA"/>
</dbReference>
<evidence type="ECO:0000313" key="1">
    <source>
        <dbReference type="EMBL" id="CUX61512.1"/>
    </source>
</evidence>
<accession>A0A1S7S280</accession>
<protein>
    <recommendedName>
        <fullName evidence="3">DUF1963 domain-containing protein</fullName>
    </recommendedName>
</protein>
<dbReference type="InterPro" id="IPR035948">
    <property type="entry name" value="YwqG-like_sf"/>
</dbReference>
<dbReference type="SUPFAM" id="SSF103032">
    <property type="entry name" value="Hypothetical protein YwqG"/>
    <property type="match status" value="1"/>
</dbReference>
<evidence type="ECO:0000313" key="2">
    <source>
        <dbReference type="Proteomes" id="UP000191988"/>
    </source>
</evidence>
<keyword evidence="2" id="KW-1185">Reference proteome</keyword>
<dbReference type="AlphaFoldDB" id="A0A1S7S280"/>
<organism evidence="1 2">
    <name type="scientific">Agrobacterium tomkonis CFBP 6623</name>
    <dbReference type="NCBI Taxonomy" id="1183432"/>
    <lineage>
        <taxon>Bacteria</taxon>
        <taxon>Pseudomonadati</taxon>
        <taxon>Pseudomonadota</taxon>
        <taxon>Alphaproteobacteria</taxon>
        <taxon>Hyphomicrobiales</taxon>
        <taxon>Rhizobiaceae</taxon>
        <taxon>Rhizobium/Agrobacterium group</taxon>
        <taxon>Agrobacterium</taxon>
        <taxon>Agrobacterium tumefaciens complex</taxon>
    </lineage>
</organism>
<dbReference type="Gene3D" id="2.30.320.10">
    <property type="entry name" value="YwqG-like"/>
    <property type="match status" value="1"/>
</dbReference>
<dbReference type="PANTHER" id="PTHR36436">
    <property type="entry name" value="SLL5081 PROTEIN"/>
    <property type="match status" value="1"/>
</dbReference>